<keyword evidence="1" id="KW-0067">ATP-binding</keyword>
<dbReference type="PROSITE" id="PS50975">
    <property type="entry name" value="ATP_GRASP"/>
    <property type="match status" value="1"/>
</dbReference>
<dbReference type="GO" id="GO:0005524">
    <property type="term" value="F:ATP binding"/>
    <property type="evidence" value="ECO:0007669"/>
    <property type="project" value="UniProtKB-UniRule"/>
</dbReference>
<keyword evidence="1" id="KW-0547">Nucleotide-binding</keyword>
<gene>
    <name evidence="3" type="ORF">GA0070216_11370</name>
</gene>
<dbReference type="STRING" id="121616.GA0070216_11370"/>
<dbReference type="RefSeq" id="WP_091250076.1">
    <property type="nucleotide sequence ID" value="NZ_FMCU01000013.1"/>
</dbReference>
<dbReference type="Proteomes" id="UP000198797">
    <property type="component" value="Unassembled WGS sequence"/>
</dbReference>
<dbReference type="AlphaFoldDB" id="A0A1C5A3U9"/>
<protein>
    <submittedName>
        <fullName evidence="3">ATP-grasp domain-containing protein</fullName>
    </submittedName>
</protein>
<dbReference type="GO" id="GO:0046872">
    <property type="term" value="F:metal ion binding"/>
    <property type="evidence" value="ECO:0007669"/>
    <property type="project" value="InterPro"/>
</dbReference>
<feature type="domain" description="ATP-grasp" evidence="2">
    <location>
        <begin position="143"/>
        <end position="345"/>
    </location>
</feature>
<keyword evidence="4" id="KW-1185">Reference proteome</keyword>
<evidence type="ECO:0000313" key="4">
    <source>
        <dbReference type="Proteomes" id="UP000198797"/>
    </source>
</evidence>
<name>A0A1C5A3U9_9ACTN</name>
<dbReference type="InterPro" id="IPR011761">
    <property type="entry name" value="ATP-grasp"/>
</dbReference>
<evidence type="ECO:0000256" key="1">
    <source>
        <dbReference type="PROSITE-ProRule" id="PRU00409"/>
    </source>
</evidence>
<dbReference type="OrthoDB" id="20966at2"/>
<dbReference type="EMBL" id="FMCU01000013">
    <property type="protein sequence ID" value="SCF39761.1"/>
    <property type="molecule type" value="Genomic_DNA"/>
</dbReference>
<reference evidence="4" key="1">
    <citation type="submission" date="2016-06" db="EMBL/GenBank/DDBJ databases">
        <authorList>
            <person name="Varghese N."/>
            <person name="Submissions Spin"/>
        </authorList>
    </citation>
    <scope>NUCLEOTIDE SEQUENCE [LARGE SCALE GENOMIC DNA]</scope>
    <source>
        <strain evidence="4">DSM 44100</strain>
    </source>
</reference>
<accession>A0A1C5A3U9</accession>
<organism evidence="3 4">
    <name type="scientific">Micromonospora matsumotoense</name>
    <dbReference type="NCBI Taxonomy" id="121616"/>
    <lineage>
        <taxon>Bacteria</taxon>
        <taxon>Bacillati</taxon>
        <taxon>Actinomycetota</taxon>
        <taxon>Actinomycetes</taxon>
        <taxon>Micromonosporales</taxon>
        <taxon>Micromonosporaceae</taxon>
        <taxon>Micromonospora</taxon>
    </lineage>
</organism>
<dbReference type="SUPFAM" id="SSF56059">
    <property type="entry name" value="Glutathione synthetase ATP-binding domain-like"/>
    <property type="match status" value="1"/>
</dbReference>
<evidence type="ECO:0000313" key="3">
    <source>
        <dbReference type="EMBL" id="SCF39761.1"/>
    </source>
</evidence>
<evidence type="ECO:0000259" key="2">
    <source>
        <dbReference type="PROSITE" id="PS50975"/>
    </source>
</evidence>
<dbReference type="Gene3D" id="3.30.470.20">
    <property type="entry name" value="ATP-grasp fold, B domain"/>
    <property type="match status" value="1"/>
</dbReference>
<proteinExistence type="predicted"/>
<sequence>MTVAPAAPVVRFGSCDAEHRWRPTGLAQLPTLRDPHAERLLRGMDELQAVLCRPDDVLLTHHRPPAAFGEVMRAAGFGARHLPVPGDPALPVEERLATVGLPGFTGARPEPYAVLPGTAAAVRSLGLDAALPDLNAVRLVNSKTWSTRLGLPGSGRVVTSLRELREAAVLPCVVKDPYGVSGQGNVILDSPARLALVERSLSRRPEDMIELVVQPLFERSDDFAAHLTIDPEGELVWHGVRQILNVGHSYRGSSSPTPQLMQRLDRAEYRACVEAVARAAAAEGYRGPLSVDSMTTASGELIPVLEVNARLSPGMIAQQLGVRLRLAFVRIGGDDYFERLIHLLDDAGRLASSGRDGILPLAASTLVPPRGWLFYAVFGEADAELGDITERLSGH</sequence>